<evidence type="ECO:0000313" key="5">
    <source>
        <dbReference type="Proteomes" id="UP000294862"/>
    </source>
</evidence>
<evidence type="ECO:0000313" key="4">
    <source>
        <dbReference type="EMBL" id="TCO37763.1"/>
    </source>
</evidence>
<proteinExistence type="predicted"/>
<gene>
    <name evidence="4" type="ORF">EV148_109116</name>
</gene>
<feature type="repeat" description="TPR" evidence="1">
    <location>
        <begin position="627"/>
        <end position="660"/>
    </location>
</feature>
<feature type="transmembrane region" description="Helical" evidence="3">
    <location>
        <begin position="145"/>
        <end position="167"/>
    </location>
</feature>
<reference evidence="4 5" key="1">
    <citation type="journal article" date="2015" name="Stand. Genomic Sci.">
        <title>Genomic Encyclopedia of Bacterial and Archaeal Type Strains, Phase III: the genomes of soil and plant-associated and newly described type strains.</title>
        <authorList>
            <person name="Whitman W.B."/>
            <person name="Woyke T."/>
            <person name="Klenk H.P."/>
            <person name="Zhou Y."/>
            <person name="Lilburn T.G."/>
            <person name="Beck B.J."/>
            <person name="De Vos P."/>
            <person name="Vandamme P."/>
            <person name="Eisen J.A."/>
            <person name="Garrity G."/>
            <person name="Hugenholtz P."/>
            <person name="Kyrpides N.C."/>
        </authorList>
    </citation>
    <scope>NUCLEOTIDE SEQUENCE [LARGE SCALE GENOMIC DNA]</scope>
    <source>
        <strain evidence="4 5">A3</strain>
    </source>
</reference>
<keyword evidence="1" id="KW-0802">TPR repeat</keyword>
<dbReference type="InterPro" id="IPR019734">
    <property type="entry name" value="TPR_rpt"/>
</dbReference>
<feature type="transmembrane region" description="Helical" evidence="3">
    <location>
        <begin position="244"/>
        <end position="262"/>
    </location>
</feature>
<dbReference type="AlphaFoldDB" id="A0A4R2I158"/>
<feature type="transmembrane region" description="Helical" evidence="3">
    <location>
        <begin position="342"/>
        <end position="367"/>
    </location>
</feature>
<evidence type="ECO:0000256" key="3">
    <source>
        <dbReference type="SAM" id="Phobius"/>
    </source>
</evidence>
<keyword evidence="3" id="KW-0812">Transmembrane</keyword>
<keyword evidence="5" id="KW-1185">Reference proteome</keyword>
<dbReference type="InterPro" id="IPR011990">
    <property type="entry name" value="TPR-like_helical_dom_sf"/>
</dbReference>
<feature type="transmembrane region" description="Helical" evidence="3">
    <location>
        <begin position="379"/>
        <end position="398"/>
    </location>
</feature>
<dbReference type="EMBL" id="SLWQ01000009">
    <property type="protein sequence ID" value="TCO37763.1"/>
    <property type="molecule type" value="Genomic_DNA"/>
</dbReference>
<feature type="compositionally biased region" description="Pro residues" evidence="2">
    <location>
        <begin position="684"/>
        <end position="694"/>
    </location>
</feature>
<feature type="transmembrane region" description="Helical" evidence="3">
    <location>
        <begin position="18"/>
        <end position="36"/>
    </location>
</feature>
<keyword evidence="3" id="KW-1133">Transmembrane helix</keyword>
<feature type="region of interest" description="Disordered" evidence="2">
    <location>
        <begin position="674"/>
        <end position="694"/>
    </location>
</feature>
<organism evidence="4 5">
    <name type="scientific">Dokdonella fugitiva</name>
    <dbReference type="NCBI Taxonomy" id="328517"/>
    <lineage>
        <taxon>Bacteria</taxon>
        <taxon>Pseudomonadati</taxon>
        <taxon>Pseudomonadota</taxon>
        <taxon>Gammaproteobacteria</taxon>
        <taxon>Lysobacterales</taxon>
        <taxon>Rhodanobacteraceae</taxon>
        <taxon>Dokdonella</taxon>
    </lineage>
</organism>
<feature type="transmembrane region" description="Helical" evidence="3">
    <location>
        <begin position="122"/>
        <end position="139"/>
    </location>
</feature>
<accession>A0A4R2I158</accession>
<sequence length="694" mass="75679">MRDAMNAVVASLRRRRALAVPALVLLAALAVLRSWYGTRLDSFTIDEPWHIVAGTSYVRGGDMHLNPEHPPLAKRWVGAWMPADFRLRPEPALEEKSQEREWVEQTMFLDNDFARVQQRARLAMWALNGALLLAIGVLLRRAAGFAWAAGTLALLALEPTIGAHLPVVMTDGPLALTLGVVIVAAGLLAATWQWRWVAVFGAATGLALGAKHSALAGLLGVGLVLLAAALARRDGGVGGLALRGAKLAVAIMLGVALLWAQYGWRFHADADGGDRFNRPIEDKIADVSTAPLRAALAFADRHRLLPRAYLWGLADTVRTGVEGRGGGTHLVWGRLYHGRTPWFTWPAILAAKMPLALAALALLGLVLLVRSRLAPTTRWMLAALAAASATHLAALMASPEAWGGIRHATPLLCAAAVLAGGAVSIAWKRRSRVLLGVVAAAFAAAVAMTAREPRLWEYHNELVGGSAGAYRYFENEGLDLGQRYGEVAAFHHAEIAAGGLPLYSGHWVMSLMENQWRGAHVDVRRRVQGLDDDNVAGVYDGWFLYSVYDEVPRPDREWDPAPVFEGMHRVARFGYITVWRGRQRNPVGRAAAMTDEVMEYIYKRNGDDWQRVARCLEPVVALRPQAVDAGVELGNAYLRLGDATRAAGAYRRLLEQDQAPLDARVEQQLRAQVSRLDAGEDPSTIPPLRNPWLE</sequence>
<comment type="caution">
    <text evidence="4">The sequence shown here is derived from an EMBL/GenBank/DDBJ whole genome shotgun (WGS) entry which is preliminary data.</text>
</comment>
<dbReference type="Proteomes" id="UP000294862">
    <property type="component" value="Unassembled WGS sequence"/>
</dbReference>
<feature type="transmembrane region" description="Helical" evidence="3">
    <location>
        <begin position="433"/>
        <end position="450"/>
    </location>
</feature>
<name>A0A4R2I158_9GAMM</name>
<dbReference type="SUPFAM" id="SSF48452">
    <property type="entry name" value="TPR-like"/>
    <property type="match status" value="1"/>
</dbReference>
<feature type="transmembrane region" description="Helical" evidence="3">
    <location>
        <begin position="214"/>
        <end position="232"/>
    </location>
</feature>
<dbReference type="Gene3D" id="1.25.40.10">
    <property type="entry name" value="Tetratricopeptide repeat domain"/>
    <property type="match status" value="1"/>
</dbReference>
<evidence type="ECO:0000256" key="1">
    <source>
        <dbReference type="PROSITE-ProRule" id="PRU00339"/>
    </source>
</evidence>
<evidence type="ECO:0000256" key="2">
    <source>
        <dbReference type="SAM" id="MobiDB-lite"/>
    </source>
</evidence>
<protein>
    <submittedName>
        <fullName evidence="4">Uncharacterized protein</fullName>
    </submittedName>
</protein>
<feature type="transmembrane region" description="Helical" evidence="3">
    <location>
        <begin position="174"/>
        <end position="194"/>
    </location>
</feature>
<keyword evidence="3" id="KW-0472">Membrane</keyword>
<dbReference type="PROSITE" id="PS50005">
    <property type="entry name" value="TPR"/>
    <property type="match status" value="1"/>
</dbReference>
<feature type="transmembrane region" description="Helical" evidence="3">
    <location>
        <begin position="404"/>
        <end position="426"/>
    </location>
</feature>